<dbReference type="Gene3D" id="1.20.5.100">
    <property type="entry name" value="Cytochrome c1, transmembrane anchor, C-terminal"/>
    <property type="match status" value="1"/>
</dbReference>
<dbReference type="Pfam" id="PF00984">
    <property type="entry name" value="UDPG_MGDP_dh"/>
    <property type="match status" value="1"/>
</dbReference>
<dbReference type="InterPro" id="IPR028357">
    <property type="entry name" value="UDPglc_DH_bac"/>
</dbReference>
<evidence type="ECO:0000256" key="9">
    <source>
        <dbReference type="PIRSR" id="PIRSR500134-2"/>
    </source>
</evidence>
<dbReference type="InterPro" id="IPR014027">
    <property type="entry name" value="UDP-Glc/GDP-Man_DH_C"/>
</dbReference>
<dbReference type="SUPFAM" id="SSF52413">
    <property type="entry name" value="UDP-glucose/GDP-mannose dehydrogenase C-terminal domain"/>
    <property type="match status" value="1"/>
</dbReference>
<evidence type="ECO:0000256" key="1">
    <source>
        <dbReference type="ARBA" id="ARBA00004701"/>
    </source>
</evidence>
<dbReference type="GO" id="GO:0006065">
    <property type="term" value="P:UDP-glucuronate biosynthetic process"/>
    <property type="evidence" value="ECO:0007669"/>
    <property type="project" value="UniProtKB-UniPathway"/>
</dbReference>
<feature type="binding site" evidence="10">
    <location>
        <position position="90"/>
    </location>
    <ligand>
        <name>NAD(+)</name>
        <dbReference type="ChEBI" id="CHEBI:57540"/>
    </ligand>
</feature>
<feature type="domain" description="UDP-glucose/GDP-mannose dehydrogenase C-terminal" evidence="11">
    <location>
        <begin position="317"/>
        <end position="418"/>
    </location>
</feature>
<feature type="binding site" evidence="10">
    <location>
        <position position="125"/>
    </location>
    <ligand>
        <name>NAD(+)</name>
        <dbReference type="ChEBI" id="CHEBI:57540"/>
    </ligand>
</feature>
<dbReference type="GO" id="GO:0000271">
    <property type="term" value="P:polysaccharide biosynthetic process"/>
    <property type="evidence" value="ECO:0007669"/>
    <property type="project" value="InterPro"/>
</dbReference>
<evidence type="ECO:0000259" key="11">
    <source>
        <dbReference type="SMART" id="SM00984"/>
    </source>
</evidence>
<feature type="binding site" evidence="9">
    <location>
        <position position="208"/>
    </location>
    <ligand>
        <name>substrate</name>
    </ligand>
</feature>
<name>A0A1V4HE86_9BACL</name>
<evidence type="ECO:0000313" key="12">
    <source>
        <dbReference type="EMBL" id="OPH53031.1"/>
    </source>
</evidence>
<sequence>MREAERIAVIGAGYVGLVSGACFAEMGHRVICVDQAEEKIARLQQGEMPIYEPDLQELVTSNVLANRLSFTSQIGEAVRGSDIIIIAVGTPTLDNGDVDMSQVNSVLASIAANAITSKIVVMKSTVPVGSGSLAEQYLRLLAASHIEIQVVSNPEFLREGSAIWDTFHPDRIVIGAKHPDAGARIAALHASLRAEVLMTDRESAELIKYASNAFLATKISFINEMANVCEKVDANVSLVAKGMGLDRRIGPHFLNAGIGYGGSCFPKDTKAQLKLAQNIDYDFKILRSVIEVNHLQRERFVTKIEQEVGRVSGKKIAVLGLAFKPNTDDLRDAPALDIIAGLQQLGAVVHAYDPAAVEHASSLLPDLQLFTDPYAALDEADAVVITTEWEAIRCLNWRLIRSLVKEPLIVDGRNMFEPDDMRELGFTYVSIGRKTAVQAEMVV</sequence>
<dbReference type="STRING" id="1469647.BC351_32775"/>
<dbReference type="Pfam" id="PF03720">
    <property type="entry name" value="UDPG_MGDP_dh_C"/>
    <property type="match status" value="1"/>
</dbReference>
<dbReference type="EMBL" id="MBTG01000025">
    <property type="protein sequence ID" value="OPH53031.1"/>
    <property type="molecule type" value="Genomic_DNA"/>
</dbReference>
<organism evidence="12 13">
    <name type="scientific">Paenibacillus ferrarius</name>
    <dbReference type="NCBI Taxonomy" id="1469647"/>
    <lineage>
        <taxon>Bacteria</taxon>
        <taxon>Bacillati</taxon>
        <taxon>Bacillota</taxon>
        <taxon>Bacilli</taxon>
        <taxon>Bacillales</taxon>
        <taxon>Paenibacillaceae</taxon>
        <taxon>Paenibacillus</taxon>
    </lineage>
</organism>
<dbReference type="Pfam" id="PF03721">
    <property type="entry name" value="UDPG_MGDP_dh_N"/>
    <property type="match status" value="1"/>
</dbReference>
<dbReference type="GO" id="GO:0051287">
    <property type="term" value="F:NAD binding"/>
    <property type="evidence" value="ECO:0007669"/>
    <property type="project" value="InterPro"/>
</dbReference>
<dbReference type="InterPro" id="IPR036291">
    <property type="entry name" value="NAD(P)-bd_dom_sf"/>
</dbReference>
<dbReference type="UniPathway" id="UPA00038">
    <property type="reaction ID" value="UER00491"/>
</dbReference>
<feature type="binding site" evidence="9">
    <location>
        <begin position="156"/>
        <end position="159"/>
    </location>
    <ligand>
        <name>substrate</name>
    </ligand>
</feature>
<feature type="binding site" evidence="9">
    <location>
        <begin position="253"/>
        <end position="257"/>
    </location>
    <ligand>
        <name>substrate</name>
    </ligand>
</feature>
<comment type="pathway">
    <text evidence="1">Nucleotide-sugar biosynthesis; UDP-alpha-D-glucuronate biosynthesis; UDP-alpha-D-glucuronate from UDP-alpha-D-glucose: step 1/1.</text>
</comment>
<dbReference type="PIRSF" id="PIRSF000124">
    <property type="entry name" value="UDPglc_GDPman_dh"/>
    <property type="match status" value="1"/>
</dbReference>
<evidence type="ECO:0000256" key="4">
    <source>
        <dbReference type="ARBA" id="ARBA00023002"/>
    </source>
</evidence>
<evidence type="ECO:0000256" key="3">
    <source>
        <dbReference type="ARBA" id="ARBA00012954"/>
    </source>
</evidence>
<reference evidence="13" key="1">
    <citation type="submission" date="2016-07" db="EMBL/GenBank/DDBJ databases">
        <authorList>
            <person name="Florea S."/>
            <person name="Webb J.S."/>
            <person name="Jaromczyk J."/>
            <person name="Schardl C.L."/>
        </authorList>
    </citation>
    <scope>NUCLEOTIDE SEQUENCE [LARGE SCALE GENOMIC DNA]</scope>
    <source>
        <strain evidence="13">CY1</strain>
    </source>
</reference>
<dbReference type="InterPro" id="IPR014026">
    <property type="entry name" value="UDP-Glc/GDP-Man_DH_dimer"/>
</dbReference>
<keyword evidence="13" id="KW-1185">Reference proteome</keyword>
<dbReference type="Proteomes" id="UP000190626">
    <property type="component" value="Unassembled WGS sequence"/>
</dbReference>
<evidence type="ECO:0000256" key="10">
    <source>
        <dbReference type="PIRSR" id="PIRSR500134-3"/>
    </source>
</evidence>
<dbReference type="PROSITE" id="PS51257">
    <property type="entry name" value="PROKAR_LIPOPROTEIN"/>
    <property type="match status" value="1"/>
</dbReference>
<evidence type="ECO:0000256" key="8">
    <source>
        <dbReference type="PIRSR" id="PIRSR500134-1"/>
    </source>
</evidence>
<dbReference type="SUPFAM" id="SSF48179">
    <property type="entry name" value="6-phosphogluconate dehydrogenase C-terminal domain-like"/>
    <property type="match status" value="1"/>
</dbReference>
<evidence type="ECO:0000256" key="6">
    <source>
        <dbReference type="ARBA" id="ARBA00047473"/>
    </source>
</evidence>
<feature type="binding site" evidence="10">
    <location>
        <position position="267"/>
    </location>
    <ligand>
        <name>NAD(+)</name>
        <dbReference type="ChEBI" id="CHEBI:57540"/>
    </ligand>
</feature>
<dbReference type="RefSeq" id="WP_079416251.1">
    <property type="nucleotide sequence ID" value="NZ_MBTG01000025.1"/>
</dbReference>
<gene>
    <name evidence="12" type="ORF">BC351_32775</name>
</gene>
<feature type="binding site" evidence="10">
    <location>
        <position position="159"/>
    </location>
    <ligand>
        <name>NAD(+)</name>
        <dbReference type="ChEBI" id="CHEBI:57540"/>
    </ligand>
</feature>
<dbReference type="PIRSF" id="PIRSF500134">
    <property type="entry name" value="UDPglc_DH_bac"/>
    <property type="match status" value="1"/>
</dbReference>
<accession>A0A1V4HE86</accession>
<comment type="catalytic activity">
    <reaction evidence="6 7">
        <text>UDP-alpha-D-glucose + 2 NAD(+) + H2O = UDP-alpha-D-glucuronate + 2 NADH + 3 H(+)</text>
        <dbReference type="Rhea" id="RHEA:23596"/>
        <dbReference type="ChEBI" id="CHEBI:15377"/>
        <dbReference type="ChEBI" id="CHEBI:15378"/>
        <dbReference type="ChEBI" id="CHEBI:57540"/>
        <dbReference type="ChEBI" id="CHEBI:57945"/>
        <dbReference type="ChEBI" id="CHEBI:58052"/>
        <dbReference type="ChEBI" id="CHEBI:58885"/>
        <dbReference type="EC" id="1.1.1.22"/>
    </reaction>
</comment>
<dbReference type="AlphaFoldDB" id="A0A1V4HE86"/>
<keyword evidence="5 7" id="KW-0520">NAD</keyword>
<dbReference type="OrthoDB" id="9803238at2"/>
<dbReference type="InterPro" id="IPR036220">
    <property type="entry name" value="UDP-Glc/GDP-Man_DH_C_sf"/>
</dbReference>
<comment type="similarity">
    <text evidence="2 7">Belongs to the UDP-glucose/GDP-mannose dehydrogenase family.</text>
</comment>
<feature type="binding site" evidence="10">
    <location>
        <position position="39"/>
    </location>
    <ligand>
        <name>NAD(+)</name>
        <dbReference type="ChEBI" id="CHEBI:57540"/>
    </ligand>
</feature>
<dbReference type="PANTHER" id="PTHR43750">
    <property type="entry name" value="UDP-GLUCOSE 6-DEHYDROGENASE TUAD"/>
    <property type="match status" value="1"/>
</dbReference>
<dbReference type="InterPro" id="IPR001732">
    <property type="entry name" value="UDP-Glc/GDP-Man_DH_N"/>
</dbReference>
<protein>
    <recommendedName>
        <fullName evidence="3 7">UDP-glucose 6-dehydrogenase</fullName>
        <ecNumber evidence="3 7">1.1.1.22</ecNumber>
    </recommendedName>
</protein>
<dbReference type="Gene3D" id="3.40.50.720">
    <property type="entry name" value="NAD(P)-binding Rossmann-like Domain"/>
    <property type="match status" value="2"/>
</dbReference>
<dbReference type="PANTHER" id="PTHR43750:SF3">
    <property type="entry name" value="UDP-GLUCOSE 6-DEHYDROGENASE TUAD"/>
    <property type="match status" value="1"/>
</dbReference>
<evidence type="ECO:0000256" key="7">
    <source>
        <dbReference type="PIRNR" id="PIRNR000124"/>
    </source>
</evidence>
<dbReference type="InterPro" id="IPR008927">
    <property type="entry name" value="6-PGluconate_DH-like_C_sf"/>
</dbReference>
<dbReference type="EC" id="1.1.1.22" evidence="3 7"/>
<feature type="binding site" evidence="9">
    <location>
        <position position="261"/>
    </location>
    <ligand>
        <name>substrate</name>
    </ligand>
</feature>
<evidence type="ECO:0000313" key="13">
    <source>
        <dbReference type="Proteomes" id="UP000190626"/>
    </source>
</evidence>
<proteinExistence type="inferred from homology"/>
<feature type="binding site" evidence="10">
    <location>
        <position position="331"/>
    </location>
    <ligand>
        <name>NAD(+)</name>
        <dbReference type="ChEBI" id="CHEBI:57540"/>
    </ligand>
</feature>
<comment type="caution">
    <text evidence="12">The sequence shown here is derived from an EMBL/GenBank/DDBJ whole genome shotgun (WGS) entry which is preliminary data.</text>
</comment>
<evidence type="ECO:0000256" key="2">
    <source>
        <dbReference type="ARBA" id="ARBA00006601"/>
    </source>
</evidence>
<dbReference type="GO" id="GO:0003979">
    <property type="term" value="F:UDP-glucose 6-dehydrogenase activity"/>
    <property type="evidence" value="ECO:0007669"/>
    <property type="project" value="UniProtKB-EC"/>
</dbReference>
<feature type="active site" description="Nucleophile" evidence="8">
    <location>
        <position position="264"/>
    </location>
</feature>
<evidence type="ECO:0000256" key="5">
    <source>
        <dbReference type="ARBA" id="ARBA00023027"/>
    </source>
</evidence>
<dbReference type="InterPro" id="IPR017476">
    <property type="entry name" value="UDP-Glc/GDP-Man"/>
</dbReference>
<dbReference type="SMART" id="SM00984">
    <property type="entry name" value="UDPG_MGDP_dh_C"/>
    <property type="match status" value="1"/>
</dbReference>
<keyword evidence="4 7" id="KW-0560">Oxidoreductase</keyword>
<feature type="binding site" evidence="10">
    <location>
        <position position="34"/>
    </location>
    <ligand>
        <name>NAD(+)</name>
        <dbReference type="ChEBI" id="CHEBI:57540"/>
    </ligand>
</feature>
<feature type="binding site" evidence="9">
    <location>
        <position position="324"/>
    </location>
    <ligand>
        <name>substrate</name>
    </ligand>
</feature>
<dbReference type="SUPFAM" id="SSF51735">
    <property type="entry name" value="NAD(P)-binding Rossmann-fold domains"/>
    <property type="match status" value="1"/>
</dbReference>
<dbReference type="NCBIfam" id="TIGR03026">
    <property type="entry name" value="NDP-sugDHase"/>
    <property type="match status" value="1"/>
</dbReference>